<keyword evidence="7" id="KW-0139">CF(1)</keyword>
<comment type="function">
    <text evidence="7">F(1)F(0) ATP synthase produces ATP from ADP in the presence of a proton or sodium gradient. F-type ATPases consist of two structural domains, F(1) containing the extramembraneous catalytic core and F(0) containing the membrane proton channel, linked together by a central stalk and a peripheral stalk. During catalysis, ATP synthesis in the catalytic domain of F(1) is coupled via a rotary mechanism of the central stalk subunits to proton translocation.</text>
</comment>
<reference evidence="8" key="2">
    <citation type="submission" date="2021-04" db="EMBL/GenBank/DDBJ databases">
        <authorList>
            <person name="Gilroy R."/>
        </authorList>
    </citation>
    <scope>NUCLEOTIDE SEQUENCE</scope>
    <source>
        <strain evidence="8">CHK192-9172</strain>
    </source>
</reference>
<sequence length="169" mass="19585">MSMTQAAINYAEVLYELAVPEDVILEMEEIFKNSAPLKKALENPVVEFKEKSAVIDRVFQPQIRSFLKVLCKYQSVSDIFEIVEAYKKIVNAHNHVVEAKLMYVTEPDDKQIAQMKEFVKQAYGCSAVELTTEQHKELLGGFILAVGHEEYDWSYRGRLRQLQQKLIRR</sequence>
<gene>
    <name evidence="7 8" type="primary">atpH</name>
    <name evidence="8" type="ORF">IAA08_11685</name>
</gene>
<evidence type="ECO:0000256" key="1">
    <source>
        <dbReference type="ARBA" id="ARBA00004370"/>
    </source>
</evidence>
<proteinExistence type="inferred from homology"/>
<comment type="function">
    <text evidence="7">This protein is part of the stalk that links CF(0) to CF(1). It either transmits conformational changes from CF(0) to CF(1) or is implicated in proton conduction.</text>
</comment>
<evidence type="ECO:0000256" key="7">
    <source>
        <dbReference type="HAMAP-Rule" id="MF_01416"/>
    </source>
</evidence>
<comment type="similarity">
    <text evidence="7">Belongs to the ATPase delta chain family.</text>
</comment>
<keyword evidence="7" id="KW-1003">Cell membrane</keyword>
<evidence type="ECO:0000256" key="3">
    <source>
        <dbReference type="ARBA" id="ARBA00022781"/>
    </source>
</evidence>
<evidence type="ECO:0000256" key="5">
    <source>
        <dbReference type="ARBA" id="ARBA00023136"/>
    </source>
</evidence>
<keyword evidence="3 7" id="KW-0375">Hydrogen ion transport</keyword>
<keyword evidence="4 7" id="KW-0406">Ion transport</keyword>
<keyword evidence="6 7" id="KW-0066">ATP synthesis</keyword>
<dbReference type="NCBIfam" id="TIGR01145">
    <property type="entry name" value="ATP_synt_delta"/>
    <property type="match status" value="1"/>
</dbReference>
<comment type="subcellular location">
    <subcellularLocation>
        <location evidence="7">Cell membrane</location>
        <topology evidence="7">Peripheral membrane protein</topology>
    </subcellularLocation>
    <subcellularLocation>
        <location evidence="1">Membrane</location>
    </subcellularLocation>
</comment>
<dbReference type="SUPFAM" id="SSF47928">
    <property type="entry name" value="N-terminal domain of the delta subunit of the F1F0-ATP synthase"/>
    <property type="match status" value="1"/>
</dbReference>
<keyword evidence="2 7" id="KW-0813">Transport</keyword>
<dbReference type="PRINTS" id="PR00125">
    <property type="entry name" value="ATPASEDELTA"/>
</dbReference>
<dbReference type="InterPro" id="IPR000711">
    <property type="entry name" value="ATPase_OSCP/dsu"/>
</dbReference>
<evidence type="ECO:0000256" key="4">
    <source>
        <dbReference type="ARBA" id="ARBA00023065"/>
    </source>
</evidence>
<reference evidence="8" key="1">
    <citation type="journal article" date="2021" name="PeerJ">
        <title>Extensive microbial diversity within the chicken gut microbiome revealed by metagenomics and culture.</title>
        <authorList>
            <person name="Gilroy R."/>
            <person name="Ravi A."/>
            <person name="Getino M."/>
            <person name="Pursley I."/>
            <person name="Horton D.L."/>
            <person name="Alikhan N.F."/>
            <person name="Baker D."/>
            <person name="Gharbi K."/>
            <person name="Hall N."/>
            <person name="Watson M."/>
            <person name="Adriaenssens E.M."/>
            <person name="Foster-Nyarko E."/>
            <person name="Jarju S."/>
            <person name="Secka A."/>
            <person name="Antonio M."/>
            <person name="Oren A."/>
            <person name="Chaudhuri R.R."/>
            <person name="La Ragione R."/>
            <person name="Hildebrand F."/>
            <person name="Pallen M.J."/>
        </authorList>
    </citation>
    <scope>NUCLEOTIDE SEQUENCE</scope>
    <source>
        <strain evidence="8">CHK192-9172</strain>
    </source>
</reference>
<comment type="caution">
    <text evidence="8">The sequence shown here is derived from an EMBL/GenBank/DDBJ whole genome shotgun (WGS) entry which is preliminary data.</text>
</comment>
<dbReference type="GO" id="GO:0005886">
    <property type="term" value="C:plasma membrane"/>
    <property type="evidence" value="ECO:0007669"/>
    <property type="project" value="UniProtKB-SubCell"/>
</dbReference>
<protein>
    <recommendedName>
        <fullName evidence="7">ATP synthase subunit delta</fullName>
    </recommendedName>
    <alternativeName>
        <fullName evidence="7">ATP synthase F(1) sector subunit delta</fullName>
    </alternativeName>
    <alternativeName>
        <fullName evidence="7">F-type ATPase subunit delta</fullName>
        <shortName evidence="7">F-ATPase subunit delta</shortName>
    </alternativeName>
</protein>
<dbReference type="AlphaFoldDB" id="A0A9D2D519"/>
<keyword evidence="5 7" id="KW-0472">Membrane</keyword>
<evidence type="ECO:0000256" key="2">
    <source>
        <dbReference type="ARBA" id="ARBA00022448"/>
    </source>
</evidence>
<dbReference type="PANTHER" id="PTHR11910">
    <property type="entry name" value="ATP SYNTHASE DELTA CHAIN"/>
    <property type="match status" value="1"/>
</dbReference>
<evidence type="ECO:0000313" key="9">
    <source>
        <dbReference type="Proteomes" id="UP000824024"/>
    </source>
</evidence>
<dbReference type="InterPro" id="IPR026015">
    <property type="entry name" value="ATP_synth_OSCP/delta_N_sf"/>
</dbReference>
<dbReference type="Proteomes" id="UP000824024">
    <property type="component" value="Unassembled WGS sequence"/>
</dbReference>
<organism evidence="8 9">
    <name type="scientific">Candidatus Eubacterium avistercoris</name>
    <dbReference type="NCBI Taxonomy" id="2838567"/>
    <lineage>
        <taxon>Bacteria</taxon>
        <taxon>Bacillati</taxon>
        <taxon>Bacillota</taxon>
        <taxon>Clostridia</taxon>
        <taxon>Eubacteriales</taxon>
        <taxon>Eubacteriaceae</taxon>
        <taxon>Eubacterium</taxon>
    </lineage>
</organism>
<dbReference type="HAMAP" id="MF_01416">
    <property type="entry name" value="ATP_synth_delta_bact"/>
    <property type="match status" value="1"/>
</dbReference>
<evidence type="ECO:0000256" key="6">
    <source>
        <dbReference type="ARBA" id="ARBA00023310"/>
    </source>
</evidence>
<dbReference type="GO" id="GO:0046933">
    <property type="term" value="F:proton-transporting ATP synthase activity, rotational mechanism"/>
    <property type="evidence" value="ECO:0007669"/>
    <property type="project" value="UniProtKB-UniRule"/>
</dbReference>
<dbReference type="GO" id="GO:0045259">
    <property type="term" value="C:proton-transporting ATP synthase complex"/>
    <property type="evidence" value="ECO:0007669"/>
    <property type="project" value="UniProtKB-KW"/>
</dbReference>
<name>A0A9D2D519_9FIRM</name>
<evidence type="ECO:0000313" key="8">
    <source>
        <dbReference type="EMBL" id="HIZ08580.1"/>
    </source>
</evidence>
<dbReference type="Pfam" id="PF00213">
    <property type="entry name" value="OSCP"/>
    <property type="match status" value="1"/>
</dbReference>
<accession>A0A9D2D519</accession>
<dbReference type="Gene3D" id="1.10.520.20">
    <property type="entry name" value="N-terminal domain of the delta subunit of the F1F0-ATP synthase"/>
    <property type="match status" value="1"/>
</dbReference>
<dbReference type="EMBL" id="DXCH01000310">
    <property type="protein sequence ID" value="HIZ08580.1"/>
    <property type="molecule type" value="Genomic_DNA"/>
</dbReference>